<evidence type="ECO:0000313" key="11">
    <source>
        <dbReference type="Proteomes" id="UP000585474"/>
    </source>
</evidence>
<gene>
    <name evidence="10" type="ORF">Acr_05g0000360</name>
</gene>
<proteinExistence type="predicted"/>
<evidence type="ECO:0000259" key="8">
    <source>
        <dbReference type="Pfam" id="PF08488"/>
    </source>
</evidence>
<dbReference type="EMBL" id="BJWL01000005">
    <property type="protein sequence ID" value="GFY86397.1"/>
    <property type="molecule type" value="Genomic_DNA"/>
</dbReference>
<keyword evidence="4 7" id="KW-0732">Signal</keyword>
<evidence type="ECO:0000256" key="6">
    <source>
        <dbReference type="ARBA" id="ARBA00023180"/>
    </source>
</evidence>
<sequence>MGLELIVMTSLVLLWMAQTTSARLNVSLAKAGCQALCGNISIPYPFGIGANCYINDMYSMECRSDKLYLTGIKLEVLNMSVERWPIWVQVNNPILSQSCPGGNGSADVVHGSTSVNLTGSPFTFSSSLNVFISVGCNNHARVTNLVDGTTAQCITICDGSPDRDNGCFGINCCQTTPPGNFSYDLRVFNVNLSRIETYNQSGGVPAPLIPCMYAFLVDKDWFRYNLTDPFALRGMDHVPAKLRWNLYNMESSQLGIPKYRGGYCGKVWYRSSSDIYGAYCSCSPGYEGNPYLPYGCRGTYILGSSLLYFKVHL</sequence>
<dbReference type="AlphaFoldDB" id="A0A7J0EL93"/>
<evidence type="ECO:0000256" key="5">
    <source>
        <dbReference type="ARBA" id="ARBA00023157"/>
    </source>
</evidence>
<dbReference type="OrthoDB" id="4062651at2759"/>
<feature type="chain" id="PRO_5029813619" description="Wall-associated receptor kinase galacturonan-binding domain-containing protein" evidence="7">
    <location>
        <begin position="23"/>
        <end position="313"/>
    </location>
</feature>
<evidence type="ECO:0000256" key="3">
    <source>
        <dbReference type="ARBA" id="ARBA00022679"/>
    </source>
</evidence>
<feature type="domain" description="Wall-associated receptor kinase galacturonan-binding" evidence="9">
    <location>
        <begin position="33"/>
        <end position="88"/>
    </location>
</feature>
<reference evidence="10 11" key="1">
    <citation type="submission" date="2019-07" db="EMBL/GenBank/DDBJ databases">
        <title>De Novo Assembly of kiwifruit Actinidia rufa.</title>
        <authorList>
            <person name="Sugita-Konishi S."/>
            <person name="Sato K."/>
            <person name="Mori E."/>
            <person name="Abe Y."/>
            <person name="Kisaki G."/>
            <person name="Hamano K."/>
            <person name="Suezawa K."/>
            <person name="Otani M."/>
            <person name="Fukuda T."/>
            <person name="Manabe T."/>
            <person name="Gomi K."/>
            <person name="Tabuchi M."/>
            <person name="Akimitsu K."/>
            <person name="Kataoka I."/>
        </authorList>
    </citation>
    <scope>NUCLEOTIDE SEQUENCE [LARGE SCALE GENOMIC DNA]</scope>
    <source>
        <strain evidence="11">cv. Fuchu</strain>
    </source>
</reference>
<dbReference type="GO" id="GO:0004674">
    <property type="term" value="F:protein serine/threonine kinase activity"/>
    <property type="evidence" value="ECO:0007669"/>
    <property type="project" value="UniProtKB-KW"/>
</dbReference>
<name>A0A7J0EL93_9ERIC</name>
<keyword evidence="6" id="KW-0325">Glycoprotein</keyword>
<keyword evidence="2" id="KW-0418">Kinase</keyword>
<feature type="signal peptide" evidence="7">
    <location>
        <begin position="1"/>
        <end position="22"/>
    </location>
</feature>
<evidence type="ECO:0000256" key="1">
    <source>
        <dbReference type="ARBA" id="ARBA00004479"/>
    </source>
</evidence>
<dbReference type="GO" id="GO:0016020">
    <property type="term" value="C:membrane"/>
    <property type="evidence" value="ECO:0007669"/>
    <property type="project" value="UniProtKB-SubCell"/>
</dbReference>
<evidence type="ECO:0000313" key="10">
    <source>
        <dbReference type="EMBL" id="GFY86397.1"/>
    </source>
</evidence>
<feature type="domain" description="Wall-associated receptor kinase" evidence="8">
    <location>
        <begin position="164"/>
        <end position="250"/>
    </location>
</feature>
<evidence type="ECO:0008006" key="12">
    <source>
        <dbReference type="Google" id="ProtNLM"/>
    </source>
</evidence>
<dbReference type="PANTHER" id="PTHR33491">
    <property type="entry name" value="OSJNBA0016N04.9 PROTEIN"/>
    <property type="match status" value="1"/>
</dbReference>
<protein>
    <recommendedName>
        <fullName evidence="12">Wall-associated receptor kinase galacturonan-binding domain-containing protein</fullName>
    </recommendedName>
</protein>
<dbReference type="Pfam" id="PF08488">
    <property type="entry name" value="WAK"/>
    <property type="match status" value="1"/>
</dbReference>
<keyword evidence="11" id="KW-1185">Reference proteome</keyword>
<evidence type="ECO:0000256" key="7">
    <source>
        <dbReference type="SAM" id="SignalP"/>
    </source>
</evidence>
<evidence type="ECO:0000259" key="9">
    <source>
        <dbReference type="Pfam" id="PF13947"/>
    </source>
</evidence>
<dbReference type="Proteomes" id="UP000585474">
    <property type="component" value="Unassembled WGS sequence"/>
</dbReference>
<keyword evidence="5" id="KW-1015">Disulfide bond</keyword>
<evidence type="ECO:0000256" key="2">
    <source>
        <dbReference type="ARBA" id="ARBA00022527"/>
    </source>
</evidence>
<organism evidence="10 11">
    <name type="scientific">Actinidia rufa</name>
    <dbReference type="NCBI Taxonomy" id="165716"/>
    <lineage>
        <taxon>Eukaryota</taxon>
        <taxon>Viridiplantae</taxon>
        <taxon>Streptophyta</taxon>
        <taxon>Embryophyta</taxon>
        <taxon>Tracheophyta</taxon>
        <taxon>Spermatophyta</taxon>
        <taxon>Magnoliopsida</taxon>
        <taxon>eudicotyledons</taxon>
        <taxon>Gunneridae</taxon>
        <taxon>Pentapetalae</taxon>
        <taxon>asterids</taxon>
        <taxon>Ericales</taxon>
        <taxon>Actinidiaceae</taxon>
        <taxon>Actinidia</taxon>
    </lineage>
</organism>
<evidence type="ECO:0000256" key="4">
    <source>
        <dbReference type="ARBA" id="ARBA00022729"/>
    </source>
</evidence>
<dbReference type="InterPro" id="IPR013695">
    <property type="entry name" value="WAK"/>
</dbReference>
<dbReference type="Pfam" id="PF13947">
    <property type="entry name" value="GUB_WAK_bind"/>
    <property type="match status" value="1"/>
</dbReference>
<dbReference type="InterPro" id="IPR025287">
    <property type="entry name" value="WAK_GUB"/>
</dbReference>
<comment type="caution">
    <text evidence="10">The sequence shown here is derived from an EMBL/GenBank/DDBJ whole genome shotgun (WGS) entry which is preliminary data.</text>
</comment>
<comment type="subcellular location">
    <subcellularLocation>
        <location evidence="1">Membrane</location>
        <topology evidence="1">Single-pass type I membrane protein</topology>
    </subcellularLocation>
</comment>
<keyword evidence="3" id="KW-0808">Transferase</keyword>
<dbReference type="GO" id="GO:0030247">
    <property type="term" value="F:polysaccharide binding"/>
    <property type="evidence" value="ECO:0007669"/>
    <property type="project" value="InterPro"/>
</dbReference>
<keyword evidence="2" id="KW-0723">Serine/threonine-protein kinase</keyword>
<accession>A0A7J0EL93</accession>